<dbReference type="Pfam" id="PF01381">
    <property type="entry name" value="HTH_3"/>
    <property type="match status" value="1"/>
</dbReference>
<dbReference type="EMBL" id="BNBF01000017">
    <property type="protein sequence ID" value="GHG62338.1"/>
    <property type="molecule type" value="Genomic_DNA"/>
</dbReference>
<dbReference type="InterPro" id="IPR001387">
    <property type="entry name" value="Cro/C1-type_HTH"/>
</dbReference>
<dbReference type="Proteomes" id="UP000619355">
    <property type="component" value="Unassembled WGS sequence"/>
</dbReference>
<sequence length="77" mass="8468">MPSAPPPDWVLARRRAVGARIRDARLHANLTQERLAELAGLDRQAINRIEQAHSSPKLDSLLLIAEALGVPLSDLVR</sequence>
<reference evidence="4" key="1">
    <citation type="journal article" date="2019" name="Int. J. Syst. Evol. Microbiol.">
        <title>The Global Catalogue of Microorganisms (GCM) 10K type strain sequencing project: providing services to taxonomists for standard genome sequencing and annotation.</title>
        <authorList>
            <consortium name="The Broad Institute Genomics Platform"/>
            <consortium name="The Broad Institute Genome Sequencing Center for Infectious Disease"/>
            <person name="Wu L."/>
            <person name="Ma J."/>
        </authorList>
    </citation>
    <scope>NUCLEOTIDE SEQUENCE [LARGE SCALE GENOMIC DNA]</scope>
    <source>
        <strain evidence="4">JCM 4253</strain>
    </source>
</reference>
<dbReference type="GO" id="GO:0005829">
    <property type="term" value="C:cytosol"/>
    <property type="evidence" value="ECO:0007669"/>
    <property type="project" value="TreeGrafter"/>
</dbReference>
<keyword evidence="1" id="KW-0238">DNA-binding</keyword>
<dbReference type="SUPFAM" id="SSF47413">
    <property type="entry name" value="lambda repressor-like DNA-binding domains"/>
    <property type="match status" value="1"/>
</dbReference>
<gene>
    <name evidence="3" type="ORF">GCM10018980_52220</name>
</gene>
<dbReference type="CDD" id="cd00093">
    <property type="entry name" value="HTH_XRE"/>
    <property type="match status" value="1"/>
</dbReference>
<feature type="domain" description="HTH cro/C1-type" evidence="2">
    <location>
        <begin position="21"/>
        <end position="75"/>
    </location>
</feature>
<dbReference type="RefSeq" id="WP_189984648.1">
    <property type="nucleotide sequence ID" value="NZ_BNBF01000017.1"/>
</dbReference>
<organism evidence="3 4">
    <name type="scientific">Streptomyces capoamus</name>
    <dbReference type="NCBI Taxonomy" id="68183"/>
    <lineage>
        <taxon>Bacteria</taxon>
        <taxon>Bacillati</taxon>
        <taxon>Actinomycetota</taxon>
        <taxon>Actinomycetes</taxon>
        <taxon>Kitasatosporales</taxon>
        <taxon>Streptomycetaceae</taxon>
        <taxon>Streptomyces</taxon>
    </lineage>
</organism>
<dbReference type="GO" id="GO:0003700">
    <property type="term" value="F:DNA-binding transcription factor activity"/>
    <property type="evidence" value="ECO:0007669"/>
    <property type="project" value="TreeGrafter"/>
</dbReference>
<dbReference type="AlphaFoldDB" id="A0A919EZK3"/>
<accession>A0A919EZK3</accession>
<comment type="caution">
    <text evidence="3">The sequence shown here is derived from an EMBL/GenBank/DDBJ whole genome shotgun (WGS) entry which is preliminary data.</text>
</comment>
<dbReference type="SMART" id="SM00530">
    <property type="entry name" value="HTH_XRE"/>
    <property type="match status" value="1"/>
</dbReference>
<proteinExistence type="predicted"/>
<evidence type="ECO:0000256" key="1">
    <source>
        <dbReference type="ARBA" id="ARBA00023125"/>
    </source>
</evidence>
<protein>
    <recommendedName>
        <fullName evidence="2">HTH cro/C1-type domain-containing protein</fullName>
    </recommendedName>
</protein>
<name>A0A919EZK3_9ACTN</name>
<dbReference type="Gene3D" id="1.10.260.40">
    <property type="entry name" value="lambda repressor-like DNA-binding domains"/>
    <property type="match status" value="1"/>
</dbReference>
<dbReference type="GO" id="GO:0003677">
    <property type="term" value="F:DNA binding"/>
    <property type="evidence" value="ECO:0007669"/>
    <property type="project" value="UniProtKB-KW"/>
</dbReference>
<evidence type="ECO:0000313" key="4">
    <source>
        <dbReference type="Proteomes" id="UP000619355"/>
    </source>
</evidence>
<dbReference type="PANTHER" id="PTHR46797">
    <property type="entry name" value="HTH-TYPE TRANSCRIPTIONAL REGULATOR"/>
    <property type="match status" value="1"/>
</dbReference>
<dbReference type="PANTHER" id="PTHR46797:SF1">
    <property type="entry name" value="METHYLPHOSPHONATE SYNTHASE"/>
    <property type="match status" value="1"/>
</dbReference>
<dbReference type="InterPro" id="IPR010982">
    <property type="entry name" value="Lambda_DNA-bd_dom_sf"/>
</dbReference>
<dbReference type="InterPro" id="IPR050807">
    <property type="entry name" value="TransReg_Diox_bact_type"/>
</dbReference>
<evidence type="ECO:0000259" key="2">
    <source>
        <dbReference type="PROSITE" id="PS50943"/>
    </source>
</evidence>
<evidence type="ECO:0000313" key="3">
    <source>
        <dbReference type="EMBL" id="GHG62338.1"/>
    </source>
</evidence>
<keyword evidence="4" id="KW-1185">Reference proteome</keyword>
<dbReference type="PROSITE" id="PS50943">
    <property type="entry name" value="HTH_CROC1"/>
    <property type="match status" value="1"/>
</dbReference>